<proteinExistence type="predicted"/>
<dbReference type="Proteomes" id="UP000191518">
    <property type="component" value="Unassembled WGS sequence"/>
</dbReference>
<gene>
    <name evidence="1" type="ORF">PENVUL_c017G00915</name>
</gene>
<name>A0A1V6RY49_9EURO</name>
<evidence type="ECO:0000313" key="1">
    <source>
        <dbReference type="EMBL" id="OQE06518.1"/>
    </source>
</evidence>
<dbReference type="AlphaFoldDB" id="A0A1V6RY49"/>
<organism evidence="1 2">
    <name type="scientific">Penicillium vulpinum</name>
    <dbReference type="NCBI Taxonomy" id="29845"/>
    <lineage>
        <taxon>Eukaryota</taxon>
        <taxon>Fungi</taxon>
        <taxon>Dikarya</taxon>
        <taxon>Ascomycota</taxon>
        <taxon>Pezizomycotina</taxon>
        <taxon>Eurotiomycetes</taxon>
        <taxon>Eurotiomycetidae</taxon>
        <taxon>Eurotiales</taxon>
        <taxon>Aspergillaceae</taxon>
        <taxon>Penicillium</taxon>
    </lineage>
</organism>
<accession>A0A1V6RY49</accession>
<evidence type="ECO:0000313" key="2">
    <source>
        <dbReference type="Proteomes" id="UP000191518"/>
    </source>
</evidence>
<keyword evidence="2" id="KW-1185">Reference proteome</keyword>
<dbReference type="STRING" id="29845.A0A1V6RY49"/>
<comment type="caution">
    <text evidence="1">The sequence shown here is derived from an EMBL/GenBank/DDBJ whole genome shotgun (WGS) entry which is preliminary data.</text>
</comment>
<sequence length="352" mass="40073">MKYLVGRACAVVDYTDPFHELDPLPECHIAEEARESGHVAIYHATMKVGVKYNAMNNYTREIFTPIPGNFNGDTDIRLYISIRSAFNRRRYSCYCDISEDQRMDEQDTNPETTPFAIKDEEILPMLYNPLPADLLTPNKDLLILTAALFVRDIYNKTMFAKWCSLQTSSIFQSDRIKPVIHARFIMNSGLSHVTLDTPGAELSCLIWYPSIPQKSVLREFFRRQPMMKPIIAGTCIIADYKALHALLDADLDIRIMKDAHDSLNPHYIQDLETNVPQRGYKSFCRRSLCEFPRKLEIIEHPPSCLRIKFTDSGPDIEEDGLSYSGNIPKFGGLQLSVSAQTCSSSMSQRIIA</sequence>
<protein>
    <submittedName>
        <fullName evidence="1">Uncharacterized protein</fullName>
    </submittedName>
</protein>
<reference evidence="2" key="1">
    <citation type="journal article" date="2017" name="Nat. Microbiol.">
        <title>Global analysis of biosynthetic gene clusters reveals vast potential of secondary metabolite production in Penicillium species.</title>
        <authorList>
            <person name="Nielsen J.C."/>
            <person name="Grijseels S."/>
            <person name="Prigent S."/>
            <person name="Ji B."/>
            <person name="Dainat J."/>
            <person name="Nielsen K.F."/>
            <person name="Frisvad J.C."/>
            <person name="Workman M."/>
            <person name="Nielsen J."/>
        </authorList>
    </citation>
    <scope>NUCLEOTIDE SEQUENCE [LARGE SCALE GENOMIC DNA]</scope>
    <source>
        <strain evidence="2">IBT 29486</strain>
    </source>
</reference>
<dbReference type="EMBL" id="MDYP01000017">
    <property type="protein sequence ID" value="OQE06518.1"/>
    <property type="molecule type" value="Genomic_DNA"/>
</dbReference>